<sequence length="298" mass="31948">MSSTIYRSASLAPVINLAAERTRRRNGSAAAADVGDTLIVRIVLVSDDTVYRWVGIDERTTIRECCTVVETVFGIDELRATEDGTDAVRAEADGACELRDVLDAPGEATAFTWGLWQFGMQLADVYPRDESTPPAVCVAGSGSFGDARFDIGRVNAQLLGAERVKDLASLVRDDVRDVLERASTHDFLPLIHALGVERAVSPGEMPVVARARLARLPVEADPRARDAFWASVLAAACCGDAASTDSITESIMQALRAADLSAAEVRQLCAASLADLDALTANLSLPERLDVYRDLIRG</sequence>
<evidence type="ECO:0000313" key="1">
    <source>
        <dbReference type="EMBL" id="AQQ14099.1"/>
    </source>
</evidence>
<name>A0A1Q2HTD4_9CORY</name>
<organism evidence="1 2">
    <name type="scientific">Corynebacterium glaucum</name>
    <dbReference type="NCBI Taxonomy" id="187491"/>
    <lineage>
        <taxon>Bacteria</taxon>
        <taxon>Bacillati</taxon>
        <taxon>Actinomycetota</taxon>
        <taxon>Actinomycetes</taxon>
        <taxon>Mycobacteriales</taxon>
        <taxon>Corynebacteriaceae</taxon>
        <taxon>Corynebacterium</taxon>
    </lineage>
</organism>
<dbReference type="Proteomes" id="UP000217209">
    <property type="component" value="Chromosome"/>
</dbReference>
<evidence type="ECO:0000313" key="2">
    <source>
        <dbReference type="Proteomes" id="UP000217209"/>
    </source>
</evidence>
<dbReference type="KEGG" id="cgv:CGLAU_00480"/>
<proteinExistence type="predicted"/>
<accession>A0A1Q2HTD4</accession>
<dbReference type="EMBL" id="CP019688">
    <property type="protein sequence ID" value="AQQ14099.1"/>
    <property type="molecule type" value="Genomic_DNA"/>
</dbReference>
<gene>
    <name evidence="1" type="ORF">CGLAU_00480</name>
</gene>
<reference evidence="1 2" key="1">
    <citation type="submission" date="2016-12" db="EMBL/GenBank/DDBJ databases">
        <authorList>
            <person name="Song W.-J."/>
            <person name="Kurnit D.M."/>
        </authorList>
    </citation>
    <scope>NUCLEOTIDE SEQUENCE [LARGE SCALE GENOMIC DNA]</scope>
    <source>
        <strain evidence="1 2">DSM 30827</strain>
    </source>
</reference>
<dbReference type="OrthoDB" id="4426135at2"/>
<dbReference type="AlphaFoldDB" id="A0A1Q2HTD4"/>
<protein>
    <submittedName>
        <fullName evidence="1">Uncharacterized protein</fullName>
    </submittedName>
</protein>
<dbReference type="RefSeq" id="WP_095659000.1">
    <property type="nucleotide sequence ID" value="NZ_CP019688.1"/>
</dbReference>
<keyword evidence="2" id="KW-1185">Reference proteome</keyword>